<feature type="chain" id="PRO_5047116586" evidence="2">
    <location>
        <begin position="22"/>
        <end position="322"/>
    </location>
</feature>
<accession>A0ABY8SYH5</accession>
<dbReference type="CDD" id="cd07012">
    <property type="entry name" value="PBP2_Bug_TTT"/>
    <property type="match status" value="1"/>
</dbReference>
<dbReference type="Proteomes" id="UP001240697">
    <property type="component" value="Chromosome"/>
</dbReference>
<dbReference type="PANTHER" id="PTHR42928">
    <property type="entry name" value="TRICARBOXYLATE-BINDING PROTEIN"/>
    <property type="match status" value="1"/>
</dbReference>
<evidence type="ECO:0000256" key="2">
    <source>
        <dbReference type="SAM" id="SignalP"/>
    </source>
</evidence>
<gene>
    <name evidence="3" type="ORF">QMY55_20980</name>
</gene>
<keyword evidence="2" id="KW-0732">Signal</keyword>
<name>A0ABY8SYH5_9BURK</name>
<dbReference type="Gene3D" id="3.40.190.150">
    <property type="entry name" value="Bordetella uptake gene, domain 1"/>
    <property type="match status" value="1"/>
</dbReference>
<dbReference type="Pfam" id="PF03401">
    <property type="entry name" value="TctC"/>
    <property type="match status" value="1"/>
</dbReference>
<dbReference type="InterPro" id="IPR005064">
    <property type="entry name" value="BUG"/>
</dbReference>
<protein>
    <submittedName>
        <fullName evidence="3">Tripartite tricarboxylate transporter substrate binding protein</fullName>
    </submittedName>
</protein>
<sequence>MVKRLLLLAAWLCGSSFAAFAQNVGQPLSFVVPYPAGGPLDTSAHLLAKGAQQSLGSITVTNKPGAGGTKGVELIAKAKPQENLVVMGAVATHAVLPNMGAPLSYDVYKDFKPLILVARVPNVLVITKARAEELKIQSTSDLVGYIKTNPNQLKMGSAGNGSIGHISAEMLKSLANLRLPNVQFEGASAAQKALLKGDVDMVFDNLASALPLIASGELVALSVTTPARNVALPNVPSVNEAVPGFDVATWFGVFAPASLPDKDAQKYATALQAALSAPANRDQFRKMGIAPEDMRLQEFAEFVKRENRKFQFLINATKIKAG</sequence>
<evidence type="ECO:0000313" key="4">
    <source>
        <dbReference type="Proteomes" id="UP001240697"/>
    </source>
</evidence>
<dbReference type="PIRSF" id="PIRSF017082">
    <property type="entry name" value="YflP"/>
    <property type="match status" value="1"/>
</dbReference>
<comment type="similarity">
    <text evidence="1">Belongs to the UPF0065 (bug) family.</text>
</comment>
<keyword evidence="4" id="KW-1185">Reference proteome</keyword>
<proteinExistence type="inferred from homology"/>
<dbReference type="Gene3D" id="3.40.190.10">
    <property type="entry name" value="Periplasmic binding protein-like II"/>
    <property type="match status" value="1"/>
</dbReference>
<dbReference type="SUPFAM" id="SSF53850">
    <property type="entry name" value="Periplasmic binding protein-like II"/>
    <property type="match status" value="1"/>
</dbReference>
<dbReference type="EMBL" id="CP125947">
    <property type="protein sequence ID" value="WHS68018.1"/>
    <property type="molecule type" value="Genomic_DNA"/>
</dbReference>
<dbReference type="InterPro" id="IPR042100">
    <property type="entry name" value="Bug_dom1"/>
</dbReference>
<organism evidence="3 4">
    <name type="scientific">Comamonas resistens</name>
    <dbReference type="NCBI Taxonomy" id="3046670"/>
    <lineage>
        <taxon>Bacteria</taxon>
        <taxon>Pseudomonadati</taxon>
        <taxon>Pseudomonadota</taxon>
        <taxon>Betaproteobacteria</taxon>
        <taxon>Burkholderiales</taxon>
        <taxon>Comamonadaceae</taxon>
        <taxon>Comamonas</taxon>
    </lineage>
</organism>
<dbReference type="PANTHER" id="PTHR42928:SF5">
    <property type="entry name" value="BLR1237 PROTEIN"/>
    <property type="match status" value="1"/>
</dbReference>
<feature type="signal peptide" evidence="2">
    <location>
        <begin position="1"/>
        <end position="21"/>
    </location>
</feature>
<evidence type="ECO:0000313" key="3">
    <source>
        <dbReference type="EMBL" id="WHS68018.1"/>
    </source>
</evidence>
<reference evidence="3 4" key="1">
    <citation type="submission" date="2023-05" db="EMBL/GenBank/DDBJ databases">
        <authorList>
            <person name="Yin Y."/>
            <person name="Lu Z."/>
        </authorList>
    </citation>
    <scope>NUCLEOTIDE SEQUENCE [LARGE SCALE GENOMIC DNA]</scope>
    <source>
        <strain evidence="3 4">ZM22</strain>
    </source>
</reference>
<evidence type="ECO:0000256" key="1">
    <source>
        <dbReference type="ARBA" id="ARBA00006987"/>
    </source>
</evidence>